<dbReference type="PANTHER" id="PTHR11266:SF50">
    <property type="entry name" value="VACUOLAR MEMBRANE PROTEIN YOR292C"/>
    <property type="match status" value="1"/>
</dbReference>
<accession>A0AAF0IZT2</accession>
<evidence type="ECO:0000313" key="8">
    <source>
        <dbReference type="Proteomes" id="UP001214415"/>
    </source>
</evidence>
<dbReference type="Pfam" id="PF04117">
    <property type="entry name" value="Mpv17_PMP22"/>
    <property type="match status" value="1"/>
</dbReference>
<dbReference type="GO" id="GO:0005739">
    <property type="term" value="C:mitochondrion"/>
    <property type="evidence" value="ECO:0007669"/>
    <property type="project" value="TreeGrafter"/>
</dbReference>
<comment type="caution">
    <text evidence="6">Lacks conserved residue(s) required for the propagation of feature annotation.</text>
</comment>
<name>A0AAF0IZT2_9BASI</name>
<evidence type="ECO:0000256" key="3">
    <source>
        <dbReference type="ARBA" id="ARBA00022692"/>
    </source>
</evidence>
<dbReference type="AlphaFoldDB" id="A0AAF0IZT2"/>
<evidence type="ECO:0000256" key="1">
    <source>
        <dbReference type="ARBA" id="ARBA00004141"/>
    </source>
</evidence>
<dbReference type="EMBL" id="CP119905">
    <property type="protein sequence ID" value="WFD24246.1"/>
    <property type="molecule type" value="Genomic_DNA"/>
</dbReference>
<dbReference type="InterPro" id="IPR007248">
    <property type="entry name" value="Mpv17_PMP22"/>
</dbReference>
<keyword evidence="8" id="KW-1185">Reference proteome</keyword>
<dbReference type="PANTHER" id="PTHR11266">
    <property type="entry name" value="PEROXISOMAL MEMBRANE PROTEIN 2, PXMP2 MPV17"/>
    <property type="match status" value="1"/>
</dbReference>
<feature type="transmembrane region" description="Helical" evidence="6">
    <location>
        <begin position="15"/>
        <end position="32"/>
    </location>
</feature>
<keyword evidence="5 6" id="KW-0472">Membrane</keyword>
<organism evidence="7 8">
    <name type="scientific">Malassezia equina</name>
    <dbReference type="NCBI Taxonomy" id="1381935"/>
    <lineage>
        <taxon>Eukaryota</taxon>
        <taxon>Fungi</taxon>
        <taxon>Dikarya</taxon>
        <taxon>Basidiomycota</taxon>
        <taxon>Ustilaginomycotina</taxon>
        <taxon>Malasseziomycetes</taxon>
        <taxon>Malasseziales</taxon>
        <taxon>Malasseziaceae</taxon>
        <taxon>Malassezia</taxon>
    </lineage>
</organism>
<evidence type="ECO:0000256" key="5">
    <source>
        <dbReference type="ARBA" id="ARBA00023136"/>
    </source>
</evidence>
<gene>
    <name evidence="7" type="ORF">MEQU1_002943</name>
</gene>
<protein>
    <submittedName>
        <fullName evidence="7">Uncharacterized protein</fullName>
    </submittedName>
</protein>
<proteinExistence type="inferred from homology"/>
<evidence type="ECO:0000256" key="2">
    <source>
        <dbReference type="ARBA" id="ARBA00006824"/>
    </source>
</evidence>
<keyword evidence="4 6" id="KW-1133">Transmembrane helix</keyword>
<evidence type="ECO:0000256" key="6">
    <source>
        <dbReference type="RuleBase" id="RU363053"/>
    </source>
</evidence>
<dbReference type="GO" id="GO:0016020">
    <property type="term" value="C:membrane"/>
    <property type="evidence" value="ECO:0007669"/>
    <property type="project" value="UniProtKB-SubCell"/>
</dbReference>
<comment type="similarity">
    <text evidence="2 6">Belongs to the peroxisomal membrane protein PXMP2/4 family.</text>
</comment>
<sequence length="83" mass="9512">MLWGGLFRRLFMDQILFAPFGLALFVGSMGIMEGRRTQKELSEKFNDVYVPALLANWKIWPILQTFNFSVMPLRMDPKAATAA</sequence>
<reference evidence="7" key="1">
    <citation type="submission" date="2023-03" db="EMBL/GenBank/DDBJ databases">
        <title>Mating type loci evolution in Malassezia.</title>
        <authorList>
            <person name="Coelho M.A."/>
        </authorList>
    </citation>
    <scope>NUCLEOTIDE SEQUENCE</scope>
    <source>
        <strain evidence="7">CBS 12830</strain>
    </source>
</reference>
<dbReference type="Proteomes" id="UP001214415">
    <property type="component" value="Chromosome 6"/>
</dbReference>
<evidence type="ECO:0000256" key="4">
    <source>
        <dbReference type="ARBA" id="ARBA00022989"/>
    </source>
</evidence>
<evidence type="ECO:0000313" key="7">
    <source>
        <dbReference type="EMBL" id="WFD24246.1"/>
    </source>
</evidence>
<comment type="subcellular location">
    <subcellularLocation>
        <location evidence="1">Membrane</location>
        <topology evidence="1">Multi-pass membrane protein</topology>
    </subcellularLocation>
</comment>
<keyword evidence="3 6" id="KW-0812">Transmembrane</keyword>